<dbReference type="RefSeq" id="WP_073272517.1">
    <property type="nucleotide sequence ID" value="NZ_FRAC01000006.1"/>
</dbReference>
<dbReference type="Pfam" id="PF14192">
    <property type="entry name" value="DUF4314"/>
    <property type="match status" value="1"/>
</dbReference>
<evidence type="ECO:0000313" key="3">
    <source>
        <dbReference type="Proteomes" id="UP000184386"/>
    </source>
</evidence>
<keyword evidence="3" id="KW-1185">Reference proteome</keyword>
<reference evidence="2 3" key="1">
    <citation type="submission" date="2016-11" db="EMBL/GenBank/DDBJ databases">
        <authorList>
            <person name="Jaros S."/>
            <person name="Januszkiewicz K."/>
            <person name="Wedrychowicz H."/>
        </authorList>
    </citation>
    <scope>NUCLEOTIDE SEQUENCE [LARGE SCALE GENOMIC DNA]</scope>
    <source>
        <strain evidence="2 3">DSM 15929</strain>
    </source>
</reference>
<name>A0A1M6KIQ8_9FIRM</name>
<gene>
    <name evidence="2" type="ORF">SAMN02745136_00467</name>
</gene>
<proteinExistence type="predicted"/>
<organism evidence="2 3">
    <name type="scientific">Anaerocolumna jejuensis DSM 15929</name>
    <dbReference type="NCBI Taxonomy" id="1121322"/>
    <lineage>
        <taxon>Bacteria</taxon>
        <taxon>Bacillati</taxon>
        <taxon>Bacillota</taxon>
        <taxon>Clostridia</taxon>
        <taxon>Lachnospirales</taxon>
        <taxon>Lachnospiraceae</taxon>
        <taxon>Anaerocolumna</taxon>
    </lineage>
</organism>
<evidence type="ECO:0000313" key="2">
    <source>
        <dbReference type="EMBL" id="SHJ58789.1"/>
    </source>
</evidence>
<evidence type="ECO:0000259" key="1">
    <source>
        <dbReference type="Pfam" id="PF14192"/>
    </source>
</evidence>
<dbReference type="EMBL" id="FRAC01000006">
    <property type="protein sequence ID" value="SHJ58789.1"/>
    <property type="molecule type" value="Genomic_DNA"/>
</dbReference>
<protein>
    <recommendedName>
        <fullName evidence="1">DUF4314 domain-containing protein</fullName>
    </recommendedName>
</protein>
<dbReference type="InterPro" id="IPR025463">
    <property type="entry name" value="DUF4314"/>
</dbReference>
<dbReference type="STRING" id="1121322.SAMN02745136_00467"/>
<feature type="domain" description="DUF4314" evidence="1">
    <location>
        <begin position="126"/>
        <end position="197"/>
    </location>
</feature>
<dbReference type="AlphaFoldDB" id="A0A1M6KIQ8"/>
<dbReference type="Proteomes" id="UP000184386">
    <property type="component" value="Unassembled WGS sequence"/>
</dbReference>
<sequence length="336" mass="39156">MKQIEEDLEDLEDWDISERADQCCMILIDLYFTVVNVGGEIRLRVSLKENENAYLDLYLRGKQYFEVCRRKDISDTDFWRIKFDVERNQQYLKDAVKGKKDLVEAMGNKDYIVDKKTERLPISMKPEEIAKVKNDYPKNAVIILTEDMYSDGVPEKDMNKNLTGRVSFVDDAGQIHVKWQNGRGLALIPEVDHFQKVEKFTKAYDLMKAVFERMEEDNNEGRPSLGYFDEHYKVISKIRIADSWISGSTYQDTSVSKKELEKQVISGYWVFTHSGHDGDFSARCLLTYDDAYYVVSHLILQDKGVEGMGYFTDILIIHNTEVQFYLSIYNKGQIKL</sequence>
<accession>A0A1M6KIQ8</accession>